<organism evidence="4 5">
    <name type="scientific">Moelleriella libera RCEF 2490</name>
    <dbReference type="NCBI Taxonomy" id="1081109"/>
    <lineage>
        <taxon>Eukaryota</taxon>
        <taxon>Fungi</taxon>
        <taxon>Dikarya</taxon>
        <taxon>Ascomycota</taxon>
        <taxon>Pezizomycotina</taxon>
        <taxon>Sordariomycetes</taxon>
        <taxon>Hypocreomycetidae</taxon>
        <taxon>Hypocreales</taxon>
        <taxon>Clavicipitaceae</taxon>
        <taxon>Moelleriella</taxon>
    </lineage>
</organism>
<feature type="signal peptide" evidence="3">
    <location>
        <begin position="1"/>
        <end position="17"/>
    </location>
</feature>
<name>A0A168F7V7_9HYPO</name>
<dbReference type="Proteomes" id="UP000078544">
    <property type="component" value="Unassembled WGS sequence"/>
</dbReference>
<dbReference type="OrthoDB" id="4843554at2759"/>
<feature type="chain" id="PRO_5007896791" description="Protein CAP22" evidence="3">
    <location>
        <begin position="18"/>
        <end position="222"/>
    </location>
</feature>
<keyword evidence="3" id="KW-0732">Signal</keyword>
<evidence type="ECO:0000256" key="3">
    <source>
        <dbReference type="SAM" id="SignalP"/>
    </source>
</evidence>
<keyword evidence="5" id="KW-1185">Reference proteome</keyword>
<feature type="compositionally biased region" description="Low complexity" evidence="1">
    <location>
        <begin position="146"/>
        <end position="187"/>
    </location>
</feature>
<evidence type="ECO:0000256" key="1">
    <source>
        <dbReference type="SAM" id="MobiDB-lite"/>
    </source>
</evidence>
<keyword evidence="2" id="KW-0472">Membrane</keyword>
<dbReference type="STRING" id="1081109.A0A168F7V7"/>
<protein>
    <recommendedName>
        <fullName evidence="6">Protein CAP22</fullName>
    </recommendedName>
</protein>
<evidence type="ECO:0000256" key="2">
    <source>
        <dbReference type="SAM" id="Phobius"/>
    </source>
</evidence>
<comment type="caution">
    <text evidence="4">The sequence shown here is derived from an EMBL/GenBank/DDBJ whole genome shotgun (WGS) entry which is preliminary data.</text>
</comment>
<evidence type="ECO:0000313" key="5">
    <source>
        <dbReference type="Proteomes" id="UP000078544"/>
    </source>
</evidence>
<evidence type="ECO:0000313" key="4">
    <source>
        <dbReference type="EMBL" id="KZZ99576.1"/>
    </source>
</evidence>
<dbReference type="EMBL" id="AZGY01000003">
    <property type="protein sequence ID" value="KZZ99576.1"/>
    <property type="molecule type" value="Genomic_DNA"/>
</dbReference>
<evidence type="ECO:0008006" key="6">
    <source>
        <dbReference type="Google" id="ProtNLM"/>
    </source>
</evidence>
<accession>A0A168F7V7</accession>
<gene>
    <name evidence="4" type="ORF">AAL_02148</name>
</gene>
<proteinExistence type="predicted"/>
<feature type="region of interest" description="Disordered" evidence="1">
    <location>
        <begin position="146"/>
        <end position="195"/>
    </location>
</feature>
<keyword evidence="2" id="KW-1133">Transmembrane helix</keyword>
<dbReference type="AlphaFoldDB" id="A0A168F7V7"/>
<feature type="transmembrane region" description="Helical" evidence="2">
    <location>
        <begin position="204"/>
        <end position="221"/>
    </location>
</feature>
<sequence>MYASKALLLAIVPLVAAFATDDAPAQCKAICAPLGRLGDLCDVELANDNEVDEQRLQSQCVCTNKSFDVAKVAALCADCMHQSRTAKRAEDDRRADADDLRDIDKLMATCAFASAKYAPSATSVVSAITVSASKLTAISQLTPLPTARTNTTSRAATTSAASRSGSAGITSPARTTGATATGNRTTAIPTSVRGSAGRNTAGNALYIAGAFGAAIVGGMLLQ</sequence>
<reference evidence="4 5" key="1">
    <citation type="journal article" date="2016" name="Genome Biol. Evol.">
        <title>Divergent and convergent evolution of fungal pathogenicity.</title>
        <authorList>
            <person name="Shang Y."/>
            <person name="Xiao G."/>
            <person name="Zheng P."/>
            <person name="Cen K."/>
            <person name="Zhan S."/>
            <person name="Wang C."/>
        </authorList>
    </citation>
    <scope>NUCLEOTIDE SEQUENCE [LARGE SCALE GENOMIC DNA]</scope>
    <source>
        <strain evidence="4 5">RCEF 2490</strain>
    </source>
</reference>
<keyword evidence="2" id="KW-0812">Transmembrane</keyword>